<evidence type="ECO:0000256" key="1">
    <source>
        <dbReference type="SAM" id="MobiDB-lite"/>
    </source>
</evidence>
<reference evidence="2 3" key="1">
    <citation type="submission" date="2023-11" db="EMBL/GenBank/DDBJ databases">
        <title>Halocaridina rubra genome assembly.</title>
        <authorList>
            <person name="Smith C."/>
        </authorList>
    </citation>
    <scope>NUCLEOTIDE SEQUENCE [LARGE SCALE GENOMIC DNA]</scope>
    <source>
        <strain evidence="2">EP-1</strain>
        <tissue evidence="2">Whole</tissue>
    </source>
</reference>
<dbReference type="Proteomes" id="UP001381693">
    <property type="component" value="Unassembled WGS sequence"/>
</dbReference>
<sequence>MPIYLFVLWQSGKPLTVIHGANGPLLLNTIRKLLKKEIAVLKGQGEREVVLLESLVKPEEVLEPDEDLDDIEGQMNNLGKNRPYSHTQTHTIYKTMDNVLKVHLRLS</sequence>
<feature type="region of interest" description="Disordered" evidence="1">
    <location>
        <begin position="66"/>
        <end position="86"/>
    </location>
</feature>
<dbReference type="AlphaFoldDB" id="A0AAN8X7F2"/>
<dbReference type="EMBL" id="JAXCGZ010010962">
    <property type="protein sequence ID" value="KAK7075373.1"/>
    <property type="molecule type" value="Genomic_DNA"/>
</dbReference>
<organism evidence="2 3">
    <name type="scientific">Halocaridina rubra</name>
    <name type="common">Hawaiian red shrimp</name>
    <dbReference type="NCBI Taxonomy" id="373956"/>
    <lineage>
        <taxon>Eukaryota</taxon>
        <taxon>Metazoa</taxon>
        <taxon>Ecdysozoa</taxon>
        <taxon>Arthropoda</taxon>
        <taxon>Crustacea</taxon>
        <taxon>Multicrustacea</taxon>
        <taxon>Malacostraca</taxon>
        <taxon>Eumalacostraca</taxon>
        <taxon>Eucarida</taxon>
        <taxon>Decapoda</taxon>
        <taxon>Pleocyemata</taxon>
        <taxon>Caridea</taxon>
        <taxon>Atyoidea</taxon>
        <taxon>Atyidae</taxon>
        <taxon>Halocaridina</taxon>
    </lineage>
</organism>
<name>A0AAN8X7F2_HALRR</name>
<proteinExistence type="predicted"/>
<keyword evidence="3" id="KW-1185">Reference proteome</keyword>
<gene>
    <name evidence="2" type="ORF">SK128_017795</name>
</gene>
<feature type="compositionally biased region" description="Polar residues" evidence="1">
    <location>
        <begin position="74"/>
        <end position="86"/>
    </location>
</feature>
<protein>
    <submittedName>
        <fullName evidence="2">Uncharacterized protein</fullName>
    </submittedName>
</protein>
<evidence type="ECO:0000313" key="2">
    <source>
        <dbReference type="EMBL" id="KAK7075373.1"/>
    </source>
</evidence>
<evidence type="ECO:0000313" key="3">
    <source>
        <dbReference type="Proteomes" id="UP001381693"/>
    </source>
</evidence>
<accession>A0AAN8X7F2</accession>
<comment type="caution">
    <text evidence="2">The sequence shown here is derived from an EMBL/GenBank/DDBJ whole genome shotgun (WGS) entry which is preliminary data.</text>
</comment>